<dbReference type="InterPro" id="IPR036388">
    <property type="entry name" value="WH-like_DNA-bd_sf"/>
</dbReference>
<keyword evidence="2" id="KW-0805">Transcription regulation</keyword>
<dbReference type="GO" id="GO:0003677">
    <property type="term" value="F:DNA binding"/>
    <property type="evidence" value="ECO:0007669"/>
    <property type="project" value="UniProtKB-KW"/>
</dbReference>
<feature type="domain" description="HTH lysR-type" evidence="6">
    <location>
        <begin position="1"/>
        <end position="58"/>
    </location>
</feature>
<dbReference type="SUPFAM" id="SSF46785">
    <property type="entry name" value="Winged helix' DNA-binding domain"/>
    <property type="match status" value="1"/>
</dbReference>
<dbReference type="InterPro" id="IPR005119">
    <property type="entry name" value="LysR_subst-bd"/>
</dbReference>
<gene>
    <name evidence="7" type="ORF">HNQ60_004681</name>
</gene>
<evidence type="ECO:0000256" key="4">
    <source>
        <dbReference type="ARBA" id="ARBA00023159"/>
    </source>
</evidence>
<accession>A0A841HUA3</accession>
<dbReference type="GO" id="GO:0032993">
    <property type="term" value="C:protein-DNA complex"/>
    <property type="evidence" value="ECO:0007669"/>
    <property type="project" value="TreeGrafter"/>
</dbReference>
<evidence type="ECO:0000313" key="8">
    <source>
        <dbReference type="Proteomes" id="UP000588068"/>
    </source>
</evidence>
<dbReference type="InterPro" id="IPR036390">
    <property type="entry name" value="WH_DNA-bd_sf"/>
</dbReference>
<keyword evidence="4" id="KW-0010">Activator</keyword>
<evidence type="ECO:0000256" key="1">
    <source>
        <dbReference type="ARBA" id="ARBA00009437"/>
    </source>
</evidence>
<evidence type="ECO:0000259" key="6">
    <source>
        <dbReference type="PROSITE" id="PS50931"/>
    </source>
</evidence>
<evidence type="ECO:0000256" key="3">
    <source>
        <dbReference type="ARBA" id="ARBA00023125"/>
    </source>
</evidence>
<dbReference type="FunFam" id="1.10.10.10:FF:000001">
    <property type="entry name" value="LysR family transcriptional regulator"/>
    <property type="match status" value="1"/>
</dbReference>
<dbReference type="PRINTS" id="PR00039">
    <property type="entry name" value="HTHLYSR"/>
</dbReference>
<dbReference type="Gene3D" id="3.40.190.10">
    <property type="entry name" value="Periplasmic binding protein-like II"/>
    <property type="match status" value="2"/>
</dbReference>
<comment type="similarity">
    <text evidence="1">Belongs to the LysR transcriptional regulatory family.</text>
</comment>
<name>A0A841HUA3_9GAMM</name>
<keyword evidence="5" id="KW-0804">Transcription</keyword>
<keyword evidence="3" id="KW-0238">DNA-binding</keyword>
<dbReference type="RefSeq" id="WP_184335183.1">
    <property type="nucleotide sequence ID" value="NZ_JACHHZ010000006.1"/>
</dbReference>
<keyword evidence="8" id="KW-1185">Reference proteome</keyword>
<dbReference type="Gene3D" id="1.10.10.10">
    <property type="entry name" value="Winged helix-like DNA-binding domain superfamily/Winged helix DNA-binding domain"/>
    <property type="match status" value="1"/>
</dbReference>
<dbReference type="Pfam" id="PF00126">
    <property type="entry name" value="HTH_1"/>
    <property type="match status" value="1"/>
</dbReference>
<evidence type="ECO:0000313" key="7">
    <source>
        <dbReference type="EMBL" id="MBB6095790.1"/>
    </source>
</evidence>
<dbReference type="AlphaFoldDB" id="A0A841HUA3"/>
<dbReference type="CDD" id="cd08411">
    <property type="entry name" value="PBP2_OxyR"/>
    <property type="match status" value="1"/>
</dbReference>
<protein>
    <submittedName>
        <fullName evidence="7">LysR family hydrogen peroxide-inducible transcriptional activator</fullName>
    </submittedName>
</protein>
<dbReference type="GO" id="GO:0003700">
    <property type="term" value="F:DNA-binding transcription factor activity"/>
    <property type="evidence" value="ECO:0007669"/>
    <property type="project" value="InterPro"/>
</dbReference>
<comment type="caution">
    <text evidence="7">The sequence shown here is derived from an EMBL/GenBank/DDBJ whole genome shotgun (WGS) entry which is preliminary data.</text>
</comment>
<dbReference type="Pfam" id="PF03466">
    <property type="entry name" value="LysR_substrate"/>
    <property type="match status" value="1"/>
</dbReference>
<proteinExistence type="inferred from homology"/>
<dbReference type="EMBL" id="JACHHZ010000006">
    <property type="protein sequence ID" value="MBB6095790.1"/>
    <property type="molecule type" value="Genomic_DNA"/>
</dbReference>
<dbReference type="PANTHER" id="PTHR30346">
    <property type="entry name" value="TRANSCRIPTIONAL DUAL REGULATOR HCAR-RELATED"/>
    <property type="match status" value="1"/>
</dbReference>
<dbReference type="PANTHER" id="PTHR30346:SF26">
    <property type="entry name" value="HYDROGEN PEROXIDE-INDUCIBLE GENES ACTIVATOR"/>
    <property type="match status" value="1"/>
</dbReference>
<evidence type="ECO:0000256" key="2">
    <source>
        <dbReference type="ARBA" id="ARBA00023015"/>
    </source>
</evidence>
<organism evidence="7 8">
    <name type="scientific">Povalibacter uvarum</name>
    <dbReference type="NCBI Taxonomy" id="732238"/>
    <lineage>
        <taxon>Bacteria</taxon>
        <taxon>Pseudomonadati</taxon>
        <taxon>Pseudomonadota</taxon>
        <taxon>Gammaproteobacteria</taxon>
        <taxon>Steroidobacterales</taxon>
        <taxon>Steroidobacteraceae</taxon>
        <taxon>Povalibacter</taxon>
    </lineage>
</organism>
<dbReference type="PROSITE" id="PS50931">
    <property type="entry name" value="HTH_LYSR"/>
    <property type="match status" value="1"/>
</dbReference>
<sequence>MTLTELRYIVTLAREQHFGRAAEQCNVSQPTLSVAIKKLEDELGVSLFERGKQGVLTTPIGQRVVAMASGVLEQAAAIKDVAAADKDQLEGPLALGTLGTIGPYLLPQFIPLLQQSANHLSLYVEEDKLPVLTAKLRGGELDAILVAAPFNEPDIVAQTLFEEPFVLLLPPSHPLAAKTAIAPTDLDPVEVLLLGEGDPFREQVLDAFPHLRPQGELVRSGVSGSTLETLRHMVASRLGVTILPQTAASLPLYAPQILVSRPFQEPAPRRTLVLAWRVSFPRHKAIDLLRRAIQASSAAYWNYNTMRETGSPGVLLENRDW</sequence>
<dbReference type="Proteomes" id="UP000588068">
    <property type="component" value="Unassembled WGS sequence"/>
</dbReference>
<reference evidence="7 8" key="1">
    <citation type="submission" date="2020-08" db="EMBL/GenBank/DDBJ databases">
        <title>Genomic Encyclopedia of Type Strains, Phase IV (KMG-IV): sequencing the most valuable type-strain genomes for metagenomic binning, comparative biology and taxonomic classification.</title>
        <authorList>
            <person name="Goeker M."/>
        </authorList>
    </citation>
    <scope>NUCLEOTIDE SEQUENCE [LARGE SCALE GENOMIC DNA]</scope>
    <source>
        <strain evidence="7 8">DSM 26723</strain>
    </source>
</reference>
<dbReference type="InterPro" id="IPR000847">
    <property type="entry name" value="LysR_HTH_N"/>
</dbReference>
<dbReference type="SUPFAM" id="SSF53850">
    <property type="entry name" value="Periplasmic binding protein-like II"/>
    <property type="match status" value="1"/>
</dbReference>
<evidence type="ECO:0000256" key="5">
    <source>
        <dbReference type="ARBA" id="ARBA00023163"/>
    </source>
</evidence>